<keyword evidence="3" id="KW-1185">Reference proteome</keyword>
<dbReference type="RefSeq" id="XP_013901291.1">
    <property type="nucleotide sequence ID" value="XM_014045837.1"/>
</dbReference>
<dbReference type="KEGG" id="mng:MNEG_5686"/>
<feature type="transmembrane region" description="Helical" evidence="1">
    <location>
        <begin position="293"/>
        <end position="311"/>
    </location>
</feature>
<feature type="transmembrane region" description="Helical" evidence="1">
    <location>
        <begin position="143"/>
        <end position="162"/>
    </location>
</feature>
<dbReference type="AlphaFoldDB" id="A0A0D2MP32"/>
<gene>
    <name evidence="2" type="ORF">MNEG_5686</name>
</gene>
<dbReference type="EMBL" id="KK101085">
    <property type="protein sequence ID" value="KIZ02272.1"/>
    <property type="molecule type" value="Genomic_DNA"/>
</dbReference>
<sequence>MYSRPTPGDTRADAGVATHRGWRQLRAAPLATRPAARIDRAPRAPRHIATTATGDAEAAFAHDRNFLGGVCTLLAAVVLLKGAAGAVAPDQLLGRSLGVSSVGTLNAALTSMATSVCWIYAAWLVVLKEALDHNRLGSDTYRRLALGLAVLSAALLAMVVRYRDILSTGLLSEPALLGVSSASLALIFWVSNRLYQIGSGGRGVLADAGRAAQQFVSDVASCIRVPPNFYSEGPLPLALFIGLFAARRVPLLPGGLDYVGRYLMQASAAGTWLIGITAFTLKDAADRGRLGASTFRLLNLALAATLAQRMWCIYSLGASGVELAQPLAKFALAQGLFGAGVCGVAYLTAKK</sequence>
<feature type="transmembrane region" description="Helical" evidence="1">
    <location>
        <begin position="331"/>
        <end position="349"/>
    </location>
</feature>
<evidence type="ECO:0000256" key="1">
    <source>
        <dbReference type="SAM" id="Phobius"/>
    </source>
</evidence>
<feature type="transmembrane region" description="Helical" evidence="1">
    <location>
        <begin position="108"/>
        <end position="131"/>
    </location>
</feature>
<keyword evidence="1" id="KW-0812">Transmembrane</keyword>
<keyword evidence="1" id="KW-0472">Membrane</keyword>
<feature type="transmembrane region" description="Helical" evidence="1">
    <location>
        <begin position="174"/>
        <end position="192"/>
    </location>
</feature>
<reference evidence="2 3" key="1">
    <citation type="journal article" date="2013" name="BMC Genomics">
        <title>Reconstruction of the lipid metabolism for the microalga Monoraphidium neglectum from its genome sequence reveals characteristics suitable for biofuel production.</title>
        <authorList>
            <person name="Bogen C."/>
            <person name="Al-Dilaimi A."/>
            <person name="Albersmeier A."/>
            <person name="Wichmann J."/>
            <person name="Grundmann M."/>
            <person name="Rupp O."/>
            <person name="Lauersen K.J."/>
            <person name="Blifernez-Klassen O."/>
            <person name="Kalinowski J."/>
            <person name="Goesmann A."/>
            <person name="Mussgnug J.H."/>
            <person name="Kruse O."/>
        </authorList>
    </citation>
    <scope>NUCLEOTIDE SEQUENCE [LARGE SCALE GENOMIC DNA]</scope>
    <source>
        <strain evidence="2 3">SAG 48.87</strain>
    </source>
</reference>
<organism evidence="2 3">
    <name type="scientific">Monoraphidium neglectum</name>
    <dbReference type="NCBI Taxonomy" id="145388"/>
    <lineage>
        <taxon>Eukaryota</taxon>
        <taxon>Viridiplantae</taxon>
        <taxon>Chlorophyta</taxon>
        <taxon>core chlorophytes</taxon>
        <taxon>Chlorophyceae</taxon>
        <taxon>CS clade</taxon>
        <taxon>Sphaeropleales</taxon>
        <taxon>Selenastraceae</taxon>
        <taxon>Monoraphidium</taxon>
    </lineage>
</organism>
<dbReference type="Proteomes" id="UP000054498">
    <property type="component" value="Unassembled WGS sequence"/>
</dbReference>
<protein>
    <submittedName>
        <fullName evidence="2">Uncharacterized protein</fullName>
    </submittedName>
</protein>
<accession>A0A0D2MP32</accession>
<keyword evidence="1" id="KW-1133">Transmembrane helix</keyword>
<evidence type="ECO:0000313" key="2">
    <source>
        <dbReference type="EMBL" id="KIZ02272.1"/>
    </source>
</evidence>
<dbReference type="GeneID" id="25738563"/>
<feature type="transmembrane region" description="Helical" evidence="1">
    <location>
        <begin position="66"/>
        <end position="88"/>
    </location>
</feature>
<dbReference type="OrthoDB" id="534847at2759"/>
<evidence type="ECO:0000313" key="3">
    <source>
        <dbReference type="Proteomes" id="UP000054498"/>
    </source>
</evidence>
<proteinExistence type="predicted"/>
<name>A0A0D2MP32_9CHLO</name>